<dbReference type="OrthoDB" id="1045822at2759"/>
<proteinExistence type="predicted"/>
<organism evidence="2 3">
    <name type="scientific">Monosporascus ibericus</name>
    <dbReference type="NCBI Taxonomy" id="155417"/>
    <lineage>
        <taxon>Eukaryota</taxon>
        <taxon>Fungi</taxon>
        <taxon>Dikarya</taxon>
        <taxon>Ascomycota</taxon>
        <taxon>Pezizomycotina</taxon>
        <taxon>Sordariomycetes</taxon>
        <taxon>Xylariomycetidae</taxon>
        <taxon>Xylariales</taxon>
        <taxon>Xylariales incertae sedis</taxon>
        <taxon>Monosporascus</taxon>
    </lineage>
</organism>
<accession>A0A4Q4SZ40</accession>
<gene>
    <name evidence="2" type="ORF">DL764_008687</name>
</gene>
<evidence type="ECO:0000313" key="2">
    <source>
        <dbReference type="EMBL" id="RYO88770.1"/>
    </source>
</evidence>
<keyword evidence="3" id="KW-1185">Reference proteome</keyword>
<dbReference type="InterPro" id="IPR006461">
    <property type="entry name" value="PLAC_motif_containing"/>
</dbReference>
<reference evidence="2 3" key="1">
    <citation type="submission" date="2018-06" db="EMBL/GenBank/DDBJ databases">
        <title>Complete Genomes of Monosporascus.</title>
        <authorList>
            <person name="Robinson A.J."/>
            <person name="Natvig D.O."/>
        </authorList>
    </citation>
    <scope>NUCLEOTIDE SEQUENCE [LARGE SCALE GENOMIC DNA]</scope>
    <source>
        <strain evidence="2 3">CBS 110550</strain>
    </source>
</reference>
<dbReference type="PANTHER" id="PTHR15907">
    <property type="entry name" value="DUF614 FAMILY PROTEIN-RELATED"/>
    <property type="match status" value="1"/>
</dbReference>
<comment type="caution">
    <text evidence="2">The sequence shown here is derived from an EMBL/GenBank/DDBJ whole genome shotgun (WGS) entry which is preliminary data.</text>
</comment>
<dbReference type="NCBIfam" id="TIGR01571">
    <property type="entry name" value="A_thal_Cys_rich"/>
    <property type="match status" value="1"/>
</dbReference>
<protein>
    <recommendedName>
        <fullName evidence="4">PLAC8-domain-containing protein</fullName>
    </recommendedName>
</protein>
<sequence length="167" mass="19002">MSQPDMPYHPTPYYPPNTKKTVEQESRDCQWQSGLYDCIPFKNSILGTFLPCFLLGKTSSRLRQPDRYPSCYNADCMVNFGLQYCFCLGCLQVYTQRVQIRARFGIEGDEMDDLCTACWCPCCALVQQDHEVAARLSSKDKDGGPVDGQYQSQPQMQEPPPRYEPGA</sequence>
<evidence type="ECO:0000313" key="3">
    <source>
        <dbReference type="Proteomes" id="UP000293360"/>
    </source>
</evidence>
<name>A0A4Q4SZ40_9PEZI</name>
<dbReference type="Proteomes" id="UP000293360">
    <property type="component" value="Unassembled WGS sequence"/>
</dbReference>
<feature type="region of interest" description="Disordered" evidence="1">
    <location>
        <begin position="134"/>
        <end position="167"/>
    </location>
</feature>
<feature type="compositionally biased region" description="Basic and acidic residues" evidence="1">
    <location>
        <begin position="134"/>
        <end position="144"/>
    </location>
</feature>
<evidence type="ECO:0008006" key="4">
    <source>
        <dbReference type="Google" id="ProtNLM"/>
    </source>
</evidence>
<dbReference type="Pfam" id="PF04749">
    <property type="entry name" value="PLAC8"/>
    <property type="match status" value="1"/>
</dbReference>
<dbReference type="AlphaFoldDB" id="A0A4Q4SZ40"/>
<feature type="compositionally biased region" description="Pro residues" evidence="1">
    <location>
        <begin position="157"/>
        <end position="167"/>
    </location>
</feature>
<dbReference type="STRING" id="155417.A0A4Q4SZ40"/>
<dbReference type="EMBL" id="QJNU01000711">
    <property type="protein sequence ID" value="RYO88770.1"/>
    <property type="molecule type" value="Genomic_DNA"/>
</dbReference>
<evidence type="ECO:0000256" key="1">
    <source>
        <dbReference type="SAM" id="MobiDB-lite"/>
    </source>
</evidence>